<dbReference type="PROSITE" id="PS50113">
    <property type="entry name" value="PAC"/>
    <property type="match status" value="1"/>
</dbReference>
<dbReference type="Pfam" id="PF13581">
    <property type="entry name" value="HATPase_c_2"/>
    <property type="match status" value="1"/>
</dbReference>
<dbReference type="SUPFAM" id="SSF55785">
    <property type="entry name" value="PYP-like sensor domain (PAS domain)"/>
    <property type="match status" value="1"/>
</dbReference>
<dbReference type="EC" id="2.7.13.3" evidence="3"/>
<dbReference type="InterPro" id="IPR036097">
    <property type="entry name" value="HisK_dim/P_sf"/>
</dbReference>
<dbReference type="InterPro" id="IPR003594">
    <property type="entry name" value="HATPase_dom"/>
</dbReference>
<dbReference type="Gene3D" id="3.30.450.20">
    <property type="entry name" value="PAS domain"/>
    <property type="match status" value="2"/>
</dbReference>
<feature type="modified residue" description="4-aspartylphosphate" evidence="8">
    <location>
        <position position="665"/>
    </location>
</feature>
<sequence length="1254" mass="136192">MQHTFTTTEVGRDLAEVDWNATPLGPPDDWPQSLKTTARMLLTTKFSMWMAWGPDLTFLCNDSYRRQTLGTKYPWALGRPASEVWSEIWDDIGPRIEAVMSTGVASWDESLLLLLERSGFVEETYHTFSYSPLAADDGHIEGMLCVVSEVTEQTISSRRMTTLRNLAARTAGQLTESEAIAAAGEQVLADPLSLPFGLVYVRDPELGRFVRAEVAGADDDHPLAPRVIDVDDPAPLWPVEDVLAGRQVLVDLTSLPHAAPRGPWDDPPTRALVVPLAGAASSQPYGFFVAGLSPYRPVDAAYTGFVELFAGQLAASITAARTFAGEKRRAEALARLDEAKTDFFTNVSHEFRTPLTLLLGPAADALADPALPPDDPQRVRFDIVHRNGQRLLQLVNNLLDFARLEADGIASHFEPVDLTRLTEPLVTMFESAAAQAGLTLTYRGAELSTQSYVDIEHWSKIVLNLMSNAFKFTFHGGITVTLVEQDGDAVLTVADTGGGIPAAELPHLFDRFHRVRGAESRTHEGSGVGLALVSELVQLHGGEVDVASTEGVGTTMTVRIPLGRAHLPQDEVVESAGTREPVPGAGADLLSDAWRWLESARNETSEPTAPPQDGLARVLVVDDNIDMRRYVAGLLAREYDVMTAADGVEALERIADTVPDLIITDVMMPRLDGFGLLARLQADPRTTGVPVIMLSARAGEEGTVEGLEAGAADYLVKPFAARELLARVRVNLELDRVRRVRATLERSEALLDQAQRLAKVGSWEADLSTRTVTASDELLRLTGLTRQEFEEMGWPGVVSGVVHPDDAERVIGTLGDLEIGDVMTYDMRILTPQGVERLVTVRAALLGDEDGQPRTLQGSMQDVTEQRAAEQAMSAARAREEAGRREHAIAEELQRSLLPAESFDLEHLDVATYYRAGIEGTYVGGDWYDIIELGSGRTAFVMGDVMGRGVRAASVMGQLRSAVRAFATLDLAPDEVMRHLDVLVQDLPGDQIVTCVYGVFDPRDETLRYANAGHLPPLVSSRDGELRRLTAGGPPLGAGYGDEATDEIPLAAGATIVFYTDGLVEHRGRDIDDGIWALERQVVWRAGTPLPGMPEAIVGALLPDGPDDDVAILVARVTSVAETAGLSMHRDTGRATVAEARQFVVERLNRWHVPEPVTRDMALITSELVTNAMVHGGAPVELRLRCAGTQVLVEVQDDAAGEMPRPRDPAQTDEHGRGLHIVDALSDEWGTRGTERGKTVWSVRAWRPGNRGGS</sequence>
<dbReference type="PRINTS" id="PR00344">
    <property type="entry name" value="BCTRLSENSOR"/>
</dbReference>
<dbReference type="CDD" id="cd00130">
    <property type="entry name" value="PAS"/>
    <property type="match status" value="1"/>
</dbReference>
<dbReference type="InterPro" id="IPR001610">
    <property type="entry name" value="PAC"/>
</dbReference>
<dbReference type="InterPro" id="IPR003661">
    <property type="entry name" value="HisK_dim/P_dom"/>
</dbReference>
<dbReference type="InterPro" id="IPR000014">
    <property type="entry name" value="PAS"/>
</dbReference>
<dbReference type="InterPro" id="IPR035965">
    <property type="entry name" value="PAS-like_dom_sf"/>
</dbReference>
<keyword evidence="6" id="KW-0418">Kinase</keyword>
<feature type="domain" description="PAC" evidence="12">
    <location>
        <begin position="823"/>
        <end position="875"/>
    </location>
</feature>
<dbReference type="InterPro" id="IPR036457">
    <property type="entry name" value="PPM-type-like_dom_sf"/>
</dbReference>
<dbReference type="PROSITE" id="PS50112">
    <property type="entry name" value="PAS"/>
    <property type="match status" value="1"/>
</dbReference>
<evidence type="ECO:0000259" key="10">
    <source>
        <dbReference type="PROSITE" id="PS50110"/>
    </source>
</evidence>
<dbReference type="SMART" id="SM00387">
    <property type="entry name" value="HATPase_c"/>
    <property type="match status" value="1"/>
</dbReference>
<evidence type="ECO:0000259" key="12">
    <source>
        <dbReference type="PROSITE" id="PS50113"/>
    </source>
</evidence>
<evidence type="ECO:0000313" key="14">
    <source>
        <dbReference type="Proteomes" id="UP000392064"/>
    </source>
</evidence>
<feature type="domain" description="PAS" evidence="11">
    <location>
        <begin position="747"/>
        <end position="810"/>
    </location>
</feature>
<dbReference type="AlphaFoldDB" id="A0A5Q2MF33"/>
<evidence type="ECO:0000256" key="5">
    <source>
        <dbReference type="ARBA" id="ARBA00022679"/>
    </source>
</evidence>
<evidence type="ECO:0000313" key="13">
    <source>
        <dbReference type="EMBL" id="QGG40271.1"/>
    </source>
</evidence>
<dbReference type="Gene3D" id="3.60.40.10">
    <property type="entry name" value="PPM-type phosphatase domain"/>
    <property type="match status" value="1"/>
</dbReference>
<dbReference type="Gene3D" id="2.10.70.100">
    <property type="match status" value="1"/>
</dbReference>
<keyword evidence="5" id="KW-0808">Transferase</keyword>
<dbReference type="InterPro" id="IPR004358">
    <property type="entry name" value="Sig_transdc_His_kin-like_C"/>
</dbReference>
<evidence type="ECO:0000256" key="4">
    <source>
        <dbReference type="ARBA" id="ARBA00022553"/>
    </source>
</evidence>
<dbReference type="RefSeq" id="WP_153651543.1">
    <property type="nucleotide sequence ID" value="NZ_CP045737.1"/>
</dbReference>
<dbReference type="Pfam" id="PF00072">
    <property type="entry name" value="Response_reg"/>
    <property type="match status" value="1"/>
</dbReference>
<feature type="domain" description="Histidine kinase" evidence="9">
    <location>
        <begin position="346"/>
        <end position="564"/>
    </location>
</feature>
<dbReference type="FunFam" id="3.30.565.10:FF:000006">
    <property type="entry name" value="Sensor histidine kinase WalK"/>
    <property type="match status" value="1"/>
</dbReference>
<comment type="subcellular location">
    <subcellularLocation>
        <location evidence="2">Cell membrane</location>
    </subcellularLocation>
</comment>
<organism evidence="13 14">
    <name type="scientific">Aeromicrobium yanjiei</name>
    <dbReference type="NCBI Taxonomy" id="2662028"/>
    <lineage>
        <taxon>Bacteria</taxon>
        <taxon>Bacillati</taxon>
        <taxon>Actinomycetota</taxon>
        <taxon>Actinomycetes</taxon>
        <taxon>Propionibacteriales</taxon>
        <taxon>Nocardioidaceae</taxon>
        <taxon>Aeromicrobium</taxon>
    </lineage>
</organism>
<accession>A0A5Q2MF33</accession>
<keyword evidence="14" id="KW-1185">Reference proteome</keyword>
<dbReference type="KEGG" id="aef:GEV26_02165"/>
<dbReference type="InterPro" id="IPR000700">
    <property type="entry name" value="PAS-assoc_C"/>
</dbReference>
<dbReference type="SUPFAM" id="SSF52172">
    <property type="entry name" value="CheY-like"/>
    <property type="match status" value="1"/>
</dbReference>
<dbReference type="Pfam" id="PF00512">
    <property type="entry name" value="HisKA"/>
    <property type="match status" value="1"/>
</dbReference>
<dbReference type="InterPro" id="IPR011006">
    <property type="entry name" value="CheY-like_superfamily"/>
</dbReference>
<dbReference type="Gene3D" id="3.40.50.2300">
    <property type="match status" value="1"/>
</dbReference>
<dbReference type="Pfam" id="PF07228">
    <property type="entry name" value="SpoIIE"/>
    <property type="match status" value="1"/>
</dbReference>
<evidence type="ECO:0000256" key="6">
    <source>
        <dbReference type="ARBA" id="ARBA00022777"/>
    </source>
</evidence>
<dbReference type="InterPro" id="IPR005467">
    <property type="entry name" value="His_kinase_dom"/>
</dbReference>
<protein>
    <recommendedName>
        <fullName evidence="3">histidine kinase</fullName>
        <ecNumber evidence="3">2.7.13.3</ecNumber>
    </recommendedName>
</protein>
<dbReference type="SMART" id="SM00331">
    <property type="entry name" value="PP2C_SIG"/>
    <property type="match status" value="1"/>
</dbReference>
<dbReference type="PROSITE" id="PS50110">
    <property type="entry name" value="RESPONSE_REGULATORY"/>
    <property type="match status" value="1"/>
</dbReference>
<dbReference type="SMART" id="SM00388">
    <property type="entry name" value="HisKA"/>
    <property type="match status" value="1"/>
</dbReference>
<dbReference type="Proteomes" id="UP000392064">
    <property type="component" value="Chromosome"/>
</dbReference>
<evidence type="ECO:0000256" key="3">
    <source>
        <dbReference type="ARBA" id="ARBA00012438"/>
    </source>
</evidence>
<dbReference type="PROSITE" id="PS50109">
    <property type="entry name" value="HIS_KIN"/>
    <property type="match status" value="1"/>
</dbReference>
<dbReference type="InterPro" id="IPR001932">
    <property type="entry name" value="PPM-type_phosphatase-like_dom"/>
</dbReference>
<dbReference type="SMART" id="SM00448">
    <property type="entry name" value="REC"/>
    <property type="match status" value="1"/>
</dbReference>
<dbReference type="Gene3D" id="3.30.565.10">
    <property type="entry name" value="Histidine kinase-like ATPase, C-terminal domain"/>
    <property type="match status" value="2"/>
</dbReference>
<evidence type="ECO:0000256" key="8">
    <source>
        <dbReference type="PROSITE-ProRule" id="PRU00169"/>
    </source>
</evidence>
<dbReference type="SMART" id="SM00086">
    <property type="entry name" value="PAC"/>
    <property type="match status" value="2"/>
</dbReference>
<name>A0A5Q2MF33_9ACTN</name>
<dbReference type="Gene3D" id="1.10.287.130">
    <property type="match status" value="1"/>
</dbReference>
<dbReference type="PANTHER" id="PTHR43547">
    <property type="entry name" value="TWO-COMPONENT HISTIDINE KINASE"/>
    <property type="match status" value="1"/>
</dbReference>
<evidence type="ECO:0000259" key="9">
    <source>
        <dbReference type="PROSITE" id="PS50109"/>
    </source>
</evidence>
<keyword evidence="7" id="KW-0902">Two-component regulatory system</keyword>
<dbReference type="EMBL" id="CP045737">
    <property type="protein sequence ID" value="QGG40271.1"/>
    <property type="molecule type" value="Genomic_DNA"/>
</dbReference>
<keyword evidence="4 8" id="KW-0597">Phosphoprotein</keyword>
<evidence type="ECO:0000256" key="7">
    <source>
        <dbReference type="ARBA" id="ARBA00023012"/>
    </source>
</evidence>
<dbReference type="Pfam" id="PF08447">
    <property type="entry name" value="PAS_3"/>
    <property type="match status" value="1"/>
</dbReference>
<dbReference type="Pfam" id="PF02518">
    <property type="entry name" value="HATPase_c"/>
    <property type="match status" value="1"/>
</dbReference>
<evidence type="ECO:0000256" key="1">
    <source>
        <dbReference type="ARBA" id="ARBA00000085"/>
    </source>
</evidence>
<dbReference type="CDD" id="cd16936">
    <property type="entry name" value="HATPase_RsbW-like"/>
    <property type="match status" value="1"/>
</dbReference>
<dbReference type="SUPFAM" id="SSF55781">
    <property type="entry name" value="GAF domain-like"/>
    <property type="match status" value="1"/>
</dbReference>
<dbReference type="SUPFAM" id="SSF47384">
    <property type="entry name" value="Homodimeric domain of signal transducing histidine kinase"/>
    <property type="match status" value="1"/>
</dbReference>
<dbReference type="SUPFAM" id="SSF81606">
    <property type="entry name" value="PP2C-like"/>
    <property type="match status" value="1"/>
</dbReference>
<proteinExistence type="predicted"/>
<dbReference type="SUPFAM" id="SSF55874">
    <property type="entry name" value="ATPase domain of HSP90 chaperone/DNA topoisomerase II/histidine kinase"/>
    <property type="match status" value="2"/>
</dbReference>
<dbReference type="InterPro" id="IPR036890">
    <property type="entry name" value="HATPase_C_sf"/>
</dbReference>
<dbReference type="GO" id="GO:0000155">
    <property type="term" value="F:phosphorelay sensor kinase activity"/>
    <property type="evidence" value="ECO:0007669"/>
    <property type="project" value="InterPro"/>
</dbReference>
<dbReference type="InterPro" id="IPR001789">
    <property type="entry name" value="Sig_transdc_resp-reg_receiver"/>
</dbReference>
<evidence type="ECO:0000259" key="11">
    <source>
        <dbReference type="PROSITE" id="PS50112"/>
    </source>
</evidence>
<evidence type="ECO:0000256" key="2">
    <source>
        <dbReference type="ARBA" id="ARBA00004236"/>
    </source>
</evidence>
<dbReference type="PANTHER" id="PTHR43547:SF2">
    <property type="entry name" value="HYBRID SIGNAL TRANSDUCTION HISTIDINE KINASE C"/>
    <property type="match status" value="1"/>
</dbReference>
<dbReference type="CDD" id="cd00082">
    <property type="entry name" value="HisKA"/>
    <property type="match status" value="1"/>
</dbReference>
<gene>
    <name evidence="13" type="ORF">GEV26_02165</name>
</gene>
<dbReference type="InterPro" id="IPR013655">
    <property type="entry name" value="PAS_fold_3"/>
</dbReference>
<dbReference type="NCBIfam" id="TIGR00229">
    <property type="entry name" value="sensory_box"/>
    <property type="match status" value="1"/>
</dbReference>
<feature type="domain" description="Response regulatory" evidence="10">
    <location>
        <begin position="617"/>
        <end position="732"/>
    </location>
</feature>
<dbReference type="GO" id="GO:0005886">
    <property type="term" value="C:plasma membrane"/>
    <property type="evidence" value="ECO:0007669"/>
    <property type="project" value="UniProtKB-SubCell"/>
</dbReference>
<reference evidence="13 14" key="1">
    <citation type="submission" date="2019-11" db="EMBL/GenBank/DDBJ databases">
        <authorList>
            <person name="Li J."/>
        </authorList>
    </citation>
    <scope>NUCLEOTIDE SEQUENCE [LARGE SCALE GENOMIC DNA]</scope>
    <source>
        <strain evidence="13 14">MF47</strain>
    </source>
</reference>
<comment type="catalytic activity">
    <reaction evidence="1">
        <text>ATP + protein L-histidine = ADP + protein N-phospho-L-histidine.</text>
        <dbReference type="EC" id="2.7.13.3"/>
    </reaction>
</comment>